<organism evidence="1 2">
    <name type="scientific">Noviherbaspirillum sedimenti</name>
    <dbReference type="NCBI Taxonomy" id="2320865"/>
    <lineage>
        <taxon>Bacteria</taxon>
        <taxon>Pseudomonadati</taxon>
        <taxon>Pseudomonadota</taxon>
        <taxon>Betaproteobacteria</taxon>
        <taxon>Burkholderiales</taxon>
        <taxon>Oxalobacteraceae</taxon>
        <taxon>Noviherbaspirillum</taxon>
    </lineage>
</organism>
<protein>
    <submittedName>
        <fullName evidence="1">DUF1302 family protein</fullName>
    </submittedName>
</protein>
<reference evidence="2" key="1">
    <citation type="submission" date="2018-09" db="EMBL/GenBank/DDBJ databases">
        <authorList>
            <person name="Zhu H."/>
        </authorList>
    </citation>
    <scope>NUCLEOTIDE SEQUENCE [LARGE SCALE GENOMIC DNA]</scope>
    <source>
        <strain evidence="2">K1S02-23</strain>
    </source>
</reference>
<keyword evidence="2" id="KW-1185">Reference proteome</keyword>
<proteinExistence type="predicted"/>
<sequence>MDARTRGGNFGFHVRQFTETAPWAPLIGLDAAGNTNYHLAYADKVRMVGLSYDAAIGPFSTGFEASYRRNTALASSTGPVAGDLAGREGARGDTLHLIANVQKGLTPTSFYDAGFAIAELAYTKRLKTRSKAEMYAGVNNAAACPGGDKWTGCATDDSASIALYVAPQWLQVMPGVDLDMPMYAQYGLYGNSATAAGGNNQGSLLYTLGLHALVQQKYHVTLQYNGFHGHHSGGLTSGPAGNFYTAGNGLSFLNDRNWVSLTFSTAF</sequence>
<comment type="caution">
    <text evidence="1">The sequence shown here is derived from an EMBL/GenBank/DDBJ whole genome shotgun (WGS) entry which is preliminary data.</text>
</comment>
<dbReference type="Proteomes" id="UP000266327">
    <property type="component" value="Unassembled WGS sequence"/>
</dbReference>
<name>A0A3A3G4E4_9BURK</name>
<dbReference type="InterPro" id="IPR010727">
    <property type="entry name" value="DUF1302"/>
</dbReference>
<dbReference type="EMBL" id="QYUQ01000002">
    <property type="protein sequence ID" value="RJG01372.1"/>
    <property type="molecule type" value="Genomic_DNA"/>
</dbReference>
<dbReference type="OrthoDB" id="8932625at2"/>
<dbReference type="AlphaFoldDB" id="A0A3A3G4E4"/>
<gene>
    <name evidence="1" type="ORF">D3878_07055</name>
</gene>
<evidence type="ECO:0000313" key="2">
    <source>
        <dbReference type="Proteomes" id="UP000266327"/>
    </source>
</evidence>
<evidence type="ECO:0000313" key="1">
    <source>
        <dbReference type="EMBL" id="RJG01372.1"/>
    </source>
</evidence>
<dbReference type="Pfam" id="PF06980">
    <property type="entry name" value="DUF1302"/>
    <property type="match status" value="1"/>
</dbReference>
<accession>A0A3A3G4E4</accession>